<reference evidence="10 11" key="1">
    <citation type="submission" date="2019-03" db="EMBL/GenBank/DDBJ databases">
        <authorList>
            <person name="Gaulin E."/>
            <person name="Dumas B."/>
        </authorList>
    </citation>
    <scope>NUCLEOTIDE SEQUENCE [LARGE SCALE GENOMIC DNA]</scope>
    <source>
        <strain evidence="10">CBS 568.67</strain>
    </source>
</reference>
<evidence type="ECO:0000313" key="9">
    <source>
        <dbReference type="EMBL" id="KAF0714537.1"/>
    </source>
</evidence>
<feature type="transmembrane region" description="Helical" evidence="8">
    <location>
        <begin position="14"/>
        <end position="35"/>
    </location>
</feature>
<evidence type="ECO:0000313" key="10">
    <source>
        <dbReference type="EMBL" id="VFT80970.1"/>
    </source>
</evidence>
<keyword evidence="3" id="KW-0677">Repeat</keyword>
<dbReference type="GO" id="GO:0005524">
    <property type="term" value="F:ATP binding"/>
    <property type="evidence" value="ECO:0007669"/>
    <property type="project" value="UniProtKB-KW"/>
</dbReference>
<evidence type="ECO:0000256" key="4">
    <source>
        <dbReference type="ARBA" id="ARBA00022741"/>
    </source>
</evidence>
<reference evidence="9" key="2">
    <citation type="submission" date="2019-06" db="EMBL/GenBank/DDBJ databases">
        <title>Genomics analysis of Aphanomyces spp. identifies a new class of oomycete effector associated with host adaptation.</title>
        <authorList>
            <person name="Gaulin E."/>
        </authorList>
    </citation>
    <scope>NUCLEOTIDE SEQUENCE</scope>
    <source>
        <strain evidence="9">CBS 578.67</strain>
    </source>
</reference>
<protein>
    <submittedName>
        <fullName evidence="10">Aste57867_3822 protein</fullName>
    </submittedName>
</protein>
<dbReference type="InterPro" id="IPR050173">
    <property type="entry name" value="ABC_transporter_C-like"/>
</dbReference>
<evidence type="ECO:0000256" key="2">
    <source>
        <dbReference type="ARBA" id="ARBA00022692"/>
    </source>
</evidence>
<evidence type="ECO:0000256" key="6">
    <source>
        <dbReference type="ARBA" id="ARBA00022989"/>
    </source>
</evidence>
<dbReference type="EMBL" id="CAADRA010000761">
    <property type="protein sequence ID" value="VFT80970.1"/>
    <property type="molecule type" value="Genomic_DNA"/>
</dbReference>
<evidence type="ECO:0000256" key="3">
    <source>
        <dbReference type="ARBA" id="ARBA00022737"/>
    </source>
</evidence>
<dbReference type="AlphaFoldDB" id="A0A485KAF9"/>
<name>A0A485KAF9_9STRA</name>
<dbReference type="InterPro" id="IPR036640">
    <property type="entry name" value="ABC1_TM_sf"/>
</dbReference>
<keyword evidence="7 8" id="KW-0472">Membrane</keyword>
<dbReference type="GO" id="GO:0042626">
    <property type="term" value="F:ATPase-coupled transmembrane transporter activity"/>
    <property type="evidence" value="ECO:0007669"/>
    <property type="project" value="TreeGrafter"/>
</dbReference>
<evidence type="ECO:0000256" key="8">
    <source>
        <dbReference type="SAM" id="Phobius"/>
    </source>
</evidence>
<keyword evidence="4" id="KW-0547">Nucleotide-binding</keyword>
<organism evidence="10 11">
    <name type="scientific">Aphanomyces stellatus</name>
    <dbReference type="NCBI Taxonomy" id="120398"/>
    <lineage>
        <taxon>Eukaryota</taxon>
        <taxon>Sar</taxon>
        <taxon>Stramenopiles</taxon>
        <taxon>Oomycota</taxon>
        <taxon>Saprolegniomycetes</taxon>
        <taxon>Saprolegniales</taxon>
        <taxon>Verrucalvaceae</taxon>
        <taxon>Aphanomyces</taxon>
    </lineage>
</organism>
<keyword evidence="6 8" id="KW-1133">Transmembrane helix</keyword>
<proteinExistence type="predicted"/>
<gene>
    <name evidence="10" type="primary">Aste57867_3822</name>
    <name evidence="9" type="ORF">As57867_003811</name>
    <name evidence="10" type="ORF">ASTE57867_3822</name>
</gene>
<dbReference type="Proteomes" id="UP000332933">
    <property type="component" value="Unassembled WGS sequence"/>
</dbReference>
<dbReference type="GO" id="GO:0016020">
    <property type="term" value="C:membrane"/>
    <property type="evidence" value="ECO:0007669"/>
    <property type="project" value="InterPro"/>
</dbReference>
<dbReference type="Gene3D" id="1.20.1560.10">
    <property type="entry name" value="ABC transporter type 1, transmembrane domain"/>
    <property type="match status" value="1"/>
</dbReference>
<dbReference type="GO" id="GO:0012505">
    <property type="term" value="C:endomembrane system"/>
    <property type="evidence" value="ECO:0007669"/>
    <property type="project" value="UniProtKB-SubCell"/>
</dbReference>
<dbReference type="EMBL" id="VJMH01000761">
    <property type="protein sequence ID" value="KAF0714537.1"/>
    <property type="molecule type" value="Genomic_DNA"/>
</dbReference>
<dbReference type="SUPFAM" id="SSF90123">
    <property type="entry name" value="ABC transporter transmembrane region"/>
    <property type="match status" value="1"/>
</dbReference>
<keyword evidence="5" id="KW-0067">ATP-binding</keyword>
<dbReference type="PANTHER" id="PTHR24223:SF443">
    <property type="entry name" value="MULTIDRUG-RESISTANCE LIKE PROTEIN 1, ISOFORM I"/>
    <property type="match status" value="1"/>
</dbReference>
<keyword evidence="2 8" id="KW-0812">Transmembrane</keyword>
<keyword evidence="11" id="KW-1185">Reference proteome</keyword>
<evidence type="ECO:0000256" key="1">
    <source>
        <dbReference type="ARBA" id="ARBA00004127"/>
    </source>
</evidence>
<evidence type="ECO:0000313" key="11">
    <source>
        <dbReference type="Proteomes" id="UP000332933"/>
    </source>
</evidence>
<dbReference type="PANTHER" id="PTHR24223">
    <property type="entry name" value="ATP-BINDING CASSETTE SUB-FAMILY C"/>
    <property type="match status" value="1"/>
</dbReference>
<accession>A0A485KAF9</accession>
<evidence type="ECO:0000256" key="7">
    <source>
        <dbReference type="ARBA" id="ARBA00023136"/>
    </source>
</evidence>
<evidence type="ECO:0000256" key="5">
    <source>
        <dbReference type="ARBA" id="ARBA00022840"/>
    </source>
</evidence>
<sequence>METMFCGELASQWFSFRIQMISAFMLLVTTMSLVYMRSYLSAGLVGLVFQYALQITDQLESVVQMWSQLETAMVAPERVAEYNNVVQEAPRVVSGAVPSSWPESLTM</sequence>
<comment type="subcellular location">
    <subcellularLocation>
        <location evidence="1">Endomembrane system</location>
        <topology evidence="1">Multi-pass membrane protein</topology>
    </subcellularLocation>
</comment>
<dbReference type="OrthoDB" id="6500128at2759"/>